<protein>
    <recommendedName>
        <fullName evidence="3">MarR family transcriptional regulator</fullName>
    </recommendedName>
</protein>
<dbReference type="RefSeq" id="WP_345037677.1">
    <property type="nucleotide sequence ID" value="NZ_BAABBA010000003.1"/>
</dbReference>
<gene>
    <name evidence="1" type="ORF">GCM10022262_06630</name>
</gene>
<evidence type="ECO:0000313" key="1">
    <source>
        <dbReference type="EMBL" id="GAA4286304.1"/>
    </source>
</evidence>
<organism evidence="1 2">
    <name type="scientific">Georgenia daeguensis</name>
    <dbReference type="NCBI Taxonomy" id="908355"/>
    <lineage>
        <taxon>Bacteria</taxon>
        <taxon>Bacillati</taxon>
        <taxon>Actinomycetota</taxon>
        <taxon>Actinomycetes</taxon>
        <taxon>Micrococcales</taxon>
        <taxon>Bogoriellaceae</taxon>
        <taxon>Georgenia</taxon>
    </lineage>
</organism>
<evidence type="ECO:0000313" key="2">
    <source>
        <dbReference type="Proteomes" id="UP001499841"/>
    </source>
</evidence>
<name>A0ABP8EQU6_9MICO</name>
<accession>A0ABP8EQU6</accession>
<dbReference type="EMBL" id="BAABBA010000003">
    <property type="protein sequence ID" value="GAA4286304.1"/>
    <property type="molecule type" value="Genomic_DNA"/>
</dbReference>
<evidence type="ECO:0008006" key="3">
    <source>
        <dbReference type="Google" id="ProtNLM"/>
    </source>
</evidence>
<reference evidence="2" key="1">
    <citation type="journal article" date="2019" name="Int. J. Syst. Evol. Microbiol.">
        <title>The Global Catalogue of Microorganisms (GCM) 10K type strain sequencing project: providing services to taxonomists for standard genome sequencing and annotation.</title>
        <authorList>
            <consortium name="The Broad Institute Genomics Platform"/>
            <consortium name="The Broad Institute Genome Sequencing Center for Infectious Disease"/>
            <person name="Wu L."/>
            <person name="Ma J."/>
        </authorList>
    </citation>
    <scope>NUCLEOTIDE SEQUENCE [LARGE SCALE GENOMIC DNA]</scope>
    <source>
        <strain evidence="2">JCM 17459</strain>
    </source>
</reference>
<sequence>MGETPAGQETDPLARLEDIQDVPLAEQVAVFDAIHAHLSARLTSAEN</sequence>
<comment type="caution">
    <text evidence="1">The sequence shown here is derived from an EMBL/GenBank/DDBJ whole genome shotgun (WGS) entry which is preliminary data.</text>
</comment>
<keyword evidence="2" id="KW-1185">Reference proteome</keyword>
<dbReference type="Proteomes" id="UP001499841">
    <property type="component" value="Unassembled WGS sequence"/>
</dbReference>
<proteinExistence type="predicted"/>